<dbReference type="InterPro" id="IPR057336">
    <property type="entry name" value="GerAC_N"/>
</dbReference>
<evidence type="ECO:0000256" key="5">
    <source>
        <dbReference type="ARBA" id="ARBA00023136"/>
    </source>
</evidence>
<dbReference type="InterPro" id="IPR046953">
    <property type="entry name" value="Spore_GerAC-like_C"/>
</dbReference>
<evidence type="ECO:0000256" key="2">
    <source>
        <dbReference type="ARBA" id="ARBA00007886"/>
    </source>
</evidence>
<evidence type="ECO:0000256" key="4">
    <source>
        <dbReference type="ARBA" id="ARBA00022729"/>
    </source>
</evidence>
<dbReference type="NCBIfam" id="TIGR02887">
    <property type="entry name" value="spore_ger_x_C"/>
    <property type="match status" value="1"/>
</dbReference>
<protein>
    <submittedName>
        <fullName evidence="11">Uncharacterized protein</fullName>
    </submittedName>
</protein>
<proteinExistence type="inferred from homology"/>
<dbReference type="AlphaFoldDB" id="A0A1B2DNF4"/>
<comment type="similarity">
    <text evidence="2">Belongs to the GerABKC lipoprotein family.</text>
</comment>
<evidence type="ECO:0000259" key="10">
    <source>
        <dbReference type="Pfam" id="PF25198"/>
    </source>
</evidence>
<dbReference type="RefSeq" id="WP_099520269.1">
    <property type="nucleotide sequence ID" value="NZ_CP016808.1"/>
</dbReference>
<keyword evidence="5" id="KW-0472">Membrane</keyword>
<gene>
    <name evidence="11" type="ORF">BBD42_24165</name>
</gene>
<evidence type="ECO:0000256" key="7">
    <source>
        <dbReference type="ARBA" id="ARBA00023288"/>
    </source>
</evidence>
<dbReference type="InterPro" id="IPR038501">
    <property type="entry name" value="Spore_GerAC_C_sf"/>
</dbReference>
<dbReference type="Pfam" id="PF25198">
    <property type="entry name" value="Spore_GerAC_N"/>
    <property type="match status" value="1"/>
</dbReference>
<comment type="subcellular location">
    <subcellularLocation>
        <location evidence="1">Membrane</location>
        <topology evidence="1">Lipid-anchor</topology>
    </subcellularLocation>
</comment>
<evidence type="ECO:0000256" key="6">
    <source>
        <dbReference type="ARBA" id="ARBA00023139"/>
    </source>
</evidence>
<feature type="domain" description="Spore germination protein N-terminal" evidence="10">
    <location>
        <begin position="22"/>
        <end position="199"/>
    </location>
</feature>
<accession>A0A1B2DNF4</accession>
<evidence type="ECO:0000256" key="1">
    <source>
        <dbReference type="ARBA" id="ARBA00004635"/>
    </source>
</evidence>
<evidence type="ECO:0000256" key="3">
    <source>
        <dbReference type="ARBA" id="ARBA00022544"/>
    </source>
</evidence>
<dbReference type="GO" id="GO:0009847">
    <property type="term" value="P:spore germination"/>
    <property type="evidence" value="ECO:0007669"/>
    <property type="project" value="InterPro"/>
</dbReference>
<keyword evidence="3" id="KW-0309">Germination</keyword>
<evidence type="ECO:0000259" key="9">
    <source>
        <dbReference type="Pfam" id="PF05504"/>
    </source>
</evidence>
<dbReference type="Pfam" id="PF05504">
    <property type="entry name" value="Spore_GerAC"/>
    <property type="match status" value="1"/>
</dbReference>
<dbReference type="InterPro" id="IPR008844">
    <property type="entry name" value="Spore_GerAC-like"/>
</dbReference>
<keyword evidence="4 8" id="KW-0732">Signal</keyword>
<evidence type="ECO:0000313" key="11">
    <source>
        <dbReference type="EMBL" id="ANY69232.1"/>
    </source>
</evidence>
<feature type="signal peptide" evidence="8">
    <location>
        <begin position="1"/>
        <end position="22"/>
    </location>
</feature>
<dbReference type="PANTHER" id="PTHR35789">
    <property type="entry name" value="SPORE GERMINATION PROTEIN B3"/>
    <property type="match status" value="1"/>
</dbReference>
<keyword evidence="6" id="KW-0564">Palmitate</keyword>
<feature type="chain" id="PRO_5038499268" evidence="8">
    <location>
        <begin position="23"/>
        <end position="382"/>
    </location>
</feature>
<dbReference type="PANTHER" id="PTHR35789:SF1">
    <property type="entry name" value="SPORE GERMINATION PROTEIN B3"/>
    <property type="match status" value="1"/>
</dbReference>
<dbReference type="GO" id="GO:0016020">
    <property type="term" value="C:membrane"/>
    <property type="evidence" value="ECO:0007669"/>
    <property type="project" value="UniProtKB-SubCell"/>
</dbReference>
<dbReference type="EMBL" id="CP016808">
    <property type="protein sequence ID" value="ANY69232.1"/>
    <property type="molecule type" value="Genomic_DNA"/>
</dbReference>
<feature type="domain" description="Spore germination GerAC-like C-terminal" evidence="9">
    <location>
        <begin position="220"/>
        <end position="376"/>
    </location>
</feature>
<reference evidence="11" key="1">
    <citation type="submission" date="2016-08" db="EMBL/GenBank/DDBJ databases">
        <title>Complete Genome Seqeunce of Paenibacillus sp. BIHB 4019 from tea rhizoplane.</title>
        <authorList>
            <person name="Thakur R."/>
            <person name="Swarnkar M.K."/>
            <person name="Gulati A."/>
        </authorList>
    </citation>
    <scope>NUCLEOTIDE SEQUENCE [LARGE SCALE GENOMIC DNA]</scope>
    <source>
        <strain evidence="11">BIHB4019</strain>
    </source>
</reference>
<name>A0A1B2DNF4_9BACL</name>
<sequence>MNVWIKWSLIASLLLLSPGCFDSKPIQNMAYVTAIGLDYKDGVFISYAQVLNFLNVAKSDKNEIGKNIPVWIGRGTGKTVTESLSSLSETSQIRLFWGHVKSVVVDEELLKSQAIVRQSYEAINRYREVRYNILLYSTKTPIVDIFKQKSILNLPVLDTILDTPEDTHAQRSNIDPQYGFKFIAEFNEPGNTAIIPTIGITKEVWKEDARKMPMFKITGAFFIRQNEKLSWFSETELLGRRWVQKENKRSVLLIGNPEAPTATLVIIKPNYRIRYVKNSKPLQFKIEIKARAYVEEMIKDASVKEMEVLAAKAIRDEMMATYEKGLATQTDLLNLFAELYRSEPKLWHQLHNSKQLLLNQKTLGQIDVKVTITNTGKYKGRL</sequence>
<dbReference type="Gene3D" id="3.30.300.210">
    <property type="entry name" value="Nutrient germinant receptor protein C, domain 3"/>
    <property type="match status" value="1"/>
</dbReference>
<keyword evidence="7" id="KW-0449">Lipoprotein</keyword>
<evidence type="ECO:0000256" key="8">
    <source>
        <dbReference type="SAM" id="SignalP"/>
    </source>
</evidence>
<organism evidence="11">
    <name type="scientific">Paenibacillus sp. BIHB 4019</name>
    <dbReference type="NCBI Taxonomy" id="1870819"/>
    <lineage>
        <taxon>Bacteria</taxon>
        <taxon>Bacillati</taxon>
        <taxon>Bacillota</taxon>
        <taxon>Bacilli</taxon>
        <taxon>Bacillales</taxon>
        <taxon>Paenibacillaceae</taxon>
        <taxon>Paenibacillus</taxon>
    </lineage>
</organism>